<feature type="non-terminal residue" evidence="8">
    <location>
        <position position="1"/>
    </location>
</feature>
<dbReference type="SUPFAM" id="SSF52540">
    <property type="entry name" value="P-loop containing nucleoside triphosphate hydrolases"/>
    <property type="match status" value="1"/>
</dbReference>
<keyword evidence="8" id="KW-0132">Cell division</keyword>
<dbReference type="SMART" id="SM00843">
    <property type="entry name" value="Ftsk_gamma"/>
    <property type="match status" value="1"/>
</dbReference>
<dbReference type="InterPro" id="IPR027417">
    <property type="entry name" value="P-loop_NTPase"/>
</dbReference>
<sequence>EVIAEAEELEEVEVIAETEAQEEVEVIAETEEPEEVEVIAETEEPEEVEVIAETEESEEVEVIAEIKAPVVETFVALEEIQQEDEAIEQKSEFIHVAEADEQTKNDVQSFANVLLAETEENKRVVEEAPVAEEQRVVEETPVAEEQRVVEEAPVAEEQRVVEETPVAEEQRVVEEAPVAEEQRVVEETPVAEEQRVVEEAPVAEEQRVVEEAPVAEEQRVVEEAPVAEEQPVVKKEEPEREKKRHVPFNVVMLKQDRTRLMERHAARANAMQHSVNVRVENRPVQQVVAEPQVEEQPVQQVVAEPQVEEQLVQQVVVEPQVEEQPMQQVVAEPQVEEQPMQQVVVESQVEEQPMQQVVVESQVEEQSVQQVVAEPQMEERPVQQVVEEQVQKPISSTEVQEKAYVVNQRENDMRNVLHTPPTYTVPPLALLSIPQQSALDNTEWLDEQKELLDTTFNNFHVGAHVINVSQGPAVTRFEVQPDPGVKVNKITNLSDDIKLSLAAKDIRIEAPIPGKSAIGIEVPNKESKPVFLREILRSPVFTKSESPLTVALGLDISGDPIVTDIRKMPHGLIAGATGSGKSVCINAILTSILYKAKPHEVKLMLIDPKMVELAPYNSVPHLVAPVITDVKAATAALKWAVEEMERRYELFAHAGARDLTRYNTIVSEREIPGETLPYIVIVIDELADLMMVAPGDVEEAICRIAQKARACGIHLLVATQRPSVDVITGLIKSNIPTRIAFTVSSQVDSRTIIDIGGAEKLLGRGDMLFLGNGTSKPVRVQGVYVSDDEIEKTVDHVRKQMKPNYLFKQEDLLAKTEQAESEDELFFEACQFVVEQGGASTSSVQRKFRIGYNRAARLIEEMQSQGIISEARGTKPRDVLISEDEFAAMQETNV</sequence>
<dbReference type="InterPro" id="IPR018541">
    <property type="entry name" value="Ftsk_gamma"/>
</dbReference>
<evidence type="ECO:0000313" key="9">
    <source>
        <dbReference type="Proteomes" id="UP000014009"/>
    </source>
</evidence>
<dbReference type="EMBL" id="AHEF01000083">
    <property type="protein sequence ID" value="EOP83015.1"/>
    <property type="molecule type" value="Genomic_DNA"/>
</dbReference>
<keyword evidence="2 6" id="KW-0547">Nucleotide-binding</keyword>
<keyword evidence="3" id="KW-0159">Chromosome partition</keyword>
<accession>A0A9W5QQP4</accession>
<dbReference type="GO" id="GO:0051301">
    <property type="term" value="P:cell division"/>
    <property type="evidence" value="ECO:0007669"/>
    <property type="project" value="UniProtKB-KW"/>
</dbReference>
<dbReference type="SMART" id="SM00382">
    <property type="entry name" value="AAA"/>
    <property type="match status" value="1"/>
</dbReference>
<dbReference type="Pfam" id="PF01580">
    <property type="entry name" value="FtsK_SpoIIIE"/>
    <property type="match status" value="1"/>
</dbReference>
<proteinExistence type="inferred from homology"/>
<dbReference type="GO" id="GO:0003677">
    <property type="term" value="F:DNA binding"/>
    <property type="evidence" value="ECO:0007669"/>
    <property type="project" value="UniProtKB-KW"/>
</dbReference>
<dbReference type="AlphaFoldDB" id="A0A9W5QQP4"/>
<evidence type="ECO:0000256" key="6">
    <source>
        <dbReference type="PROSITE-ProRule" id="PRU00289"/>
    </source>
</evidence>
<dbReference type="Gene3D" id="3.40.50.300">
    <property type="entry name" value="P-loop containing nucleotide triphosphate hydrolases"/>
    <property type="match status" value="1"/>
</dbReference>
<keyword evidence="5" id="KW-0238">DNA-binding</keyword>
<comment type="similarity">
    <text evidence="1">Belongs to the FtsK/SpoIIIE/SftA family.</text>
</comment>
<evidence type="ECO:0000256" key="1">
    <source>
        <dbReference type="ARBA" id="ARBA00006474"/>
    </source>
</evidence>
<dbReference type="InterPro" id="IPR036388">
    <property type="entry name" value="WH-like_DNA-bd_sf"/>
</dbReference>
<comment type="caution">
    <text evidence="8">The sequence shown here is derived from an EMBL/GenBank/DDBJ whole genome shotgun (WGS) entry which is preliminary data.</text>
</comment>
<dbReference type="PANTHER" id="PTHR22683:SF42">
    <property type="entry name" value="DNA TRANSLOCASE SFTA"/>
    <property type="match status" value="1"/>
</dbReference>
<dbReference type="Gene3D" id="1.10.10.10">
    <property type="entry name" value="Winged helix-like DNA-binding domain superfamily/Winged helix DNA-binding domain"/>
    <property type="match status" value="1"/>
</dbReference>
<keyword evidence="4 6" id="KW-0067">ATP-binding</keyword>
<dbReference type="Proteomes" id="UP000014009">
    <property type="component" value="Unassembled WGS sequence"/>
</dbReference>
<dbReference type="PANTHER" id="PTHR22683">
    <property type="entry name" value="SPORULATION PROTEIN RELATED"/>
    <property type="match status" value="1"/>
</dbReference>
<evidence type="ECO:0000256" key="2">
    <source>
        <dbReference type="ARBA" id="ARBA00022741"/>
    </source>
</evidence>
<dbReference type="InterPro" id="IPR036390">
    <property type="entry name" value="WH_DNA-bd_sf"/>
</dbReference>
<keyword evidence="8" id="KW-0131">Cell cycle</keyword>
<protein>
    <submittedName>
        <fullName evidence="8">Cell division protein ftsK</fullName>
    </submittedName>
</protein>
<evidence type="ECO:0000259" key="7">
    <source>
        <dbReference type="PROSITE" id="PS50901"/>
    </source>
</evidence>
<dbReference type="InterPro" id="IPR050206">
    <property type="entry name" value="FtsK/SpoIIIE/SftA"/>
</dbReference>
<organism evidence="8 9">
    <name type="scientific">Bacillus cereus HuB4-4</name>
    <dbReference type="NCBI Taxonomy" id="1053211"/>
    <lineage>
        <taxon>Bacteria</taxon>
        <taxon>Bacillati</taxon>
        <taxon>Bacillota</taxon>
        <taxon>Bacilli</taxon>
        <taxon>Bacillales</taxon>
        <taxon>Bacillaceae</taxon>
        <taxon>Bacillus</taxon>
        <taxon>Bacillus cereus group</taxon>
    </lineage>
</organism>
<evidence type="ECO:0000256" key="5">
    <source>
        <dbReference type="ARBA" id="ARBA00023125"/>
    </source>
</evidence>
<dbReference type="GO" id="GO:0005524">
    <property type="term" value="F:ATP binding"/>
    <property type="evidence" value="ECO:0007669"/>
    <property type="project" value="UniProtKB-UniRule"/>
</dbReference>
<evidence type="ECO:0000256" key="3">
    <source>
        <dbReference type="ARBA" id="ARBA00022829"/>
    </source>
</evidence>
<evidence type="ECO:0000313" key="8">
    <source>
        <dbReference type="EMBL" id="EOP83015.1"/>
    </source>
</evidence>
<dbReference type="InterPro" id="IPR041027">
    <property type="entry name" value="FtsK_alpha"/>
</dbReference>
<dbReference type="SUPFAM" id="SSF46785">
    <property type="entry name" value="Winged helix' DNA-binding domain"/>
    <property type="match status" value="1"/>
</dbReference>
<gene>
    <name evidence="8" type="ORF">IGM_05210</name>
</gene>
<dbReference type="GO" id="GO:0007059">
    <property type="term" value="P:chromosome segregation"/>
    <property type="evidence" value="ECO:0007669"/>
    <property type="project" value="UniProtKB-KW"/>
</dbReference>
<dbReference type="PROSITE" id="PS50901">
    <property type="entry name" value="FTSK"/>
    <property type="match status" value="1"/>
</dbReference>
<dbReference type="Gene3D" id="3.30.980.40">
    <property type="match status" value="1"/>
</dbReference>
<feature type="domain" description="FtsK" evidence="7">
    <location>
        <begin position="558"/>
        <end position="750"/>
    </location>
</feature>
<name>A0A9W5QQP4_BACCE</name>
<dbReference type="InterPro" id="IPR003593">
    <property type="entry name" value="AAA+_ATPase"/>
</dbReference>
<reference evidence="8 9" key="1">
    <citation type="submission" date="2012-12" db="EMBL/GenBank/DDBJ databases">
        <title>The Genome Sequence of Bacillus cereus HuB4-4.</title>
        <authorList>
            <consortium name="The Broad Institute Genome Sequencing Platform"/>
            <consortium name="The Broad Institute Genome Sequencing Center for Infectious Disease"/>
            <person name="Feldgarden M."/>
            <person name="Van der Auwera G.A."/>
            <person name="Mahillon J."/>
            <person name="Duprez V."/>
            <person name="Timmery S."/>
            <person name="Mattelet C."/>
            <person name="Dierick K."/>
            <person name="Sun M."/>
            <person name="Yu Z."/>
            <person name="Zhu L."/>
            <person name="Hu X."/>
            <person name="Shank E.B."/>
            <person name="Swiecicka I."/>
            <person name="Hansen B.M."/>
            <person name="Andrup L."/>
            <person name="Walker B."/>
            <person name="Young S.K."/>
            <person name="Zeng Q."/>
            <person name="Gargeya S."/>
            <person name="Fitzgerald M."/>
            <person name="Haas B."/>
            <person name="Abouelleil A."/>
            <person name="Alvarado L."/>
            <person name="Arachchi H.M."/>
            <person name="Berlin A.M."/>
            <person name="Chapman S.B."/>
            <person name="Dewar J."/>
            <person name="Goldberg J."/>
            <person name="Griggs A."/>
            <person name="Gujja S."/>
            <person name="Hansen M."/>
            <person name="Howarth C."/>
            <person name="Imamovic A."/>
            <person name="Larimer J."/>
            <person name="McCowan C."/>
            <person name="Murphy C."/>
            <person name="Neiman D."/>
            <person name="Pearson M."/>
            <person name="Priest M."/>
            <person name="Roberts A."/>
            <person name="Saif S."/>
            <person name="Shea T."/>
            <person name="Sisk P."/>
            <person name="Sykes S."/>
            <person name="Wortman J."/>
            <person name="Nusbaum C."/>
            <person name="Birren B."/>
        </authorList>
    </citation>
    <scope>NUCLEOTIDE SEQUENCE [LARGE SCALE GENOMIC DNA]</scope>
    <source>
        <strain evidence="8 9">HuB4-4</strain>
    </source>
</reference>
<dbReference type="RefSeq" id="WP_016099037.1">
    <property type="nucleotide sequence ID" value="NZ_KB976537.1"/>
</dbReference>
<evidence type="ECO:0000256" key="4">
    <source>
        <dbReference type="ARBA" id="ARBA00022840"/>
    </source>
</evidence>
<dbReference type="InterPro" id="IPR002543">
    <property type="entry name" value="FtsK_dom"/>
</dbReference>
<feature type="binding site" evidence="6">
    <location>
        <begin position="575"/>
        <end position="582"/>
    </location>
    <ligand>
        <name>ATP</name>
        <dbReference type="ChEBI" id="CHEBI:30616"/>
    </ligand>
</feature>
<dbReference type="Pfam" id="PF09397">
    <property type="entry name" value="FtsK_gamma"/>
    <property type="match status" value="1"/>
</dbReference>
<dbReference type="Pfam" id="PF17854">
    <property type="entry name" value="FtsK_alpha"/>
    <property type="match status" value="1"/>
</dbReference>